<reference evidence="3 4" key="1">
    <citation type="journal article" date="2018" name="Mol. Biol. Evol.">
        <title>Broad Genomic Sampling Reveals a Smut Pathogenic Ancestry of the Fungal Clade Ustilaginomycotina.</title>
        <authorList>
            <person name="Kijpornyongpan T."/>
            <person name="Mondo S.J."/>
            <person name="Barry K."/>
            <person name="Sandor L."/>
            <person name="Lee J."/>
            <person name="Lipzen A."/>
            <person name="Pangilinan J."/>
            <person name="LaButti K."/>
            <person name="Hainaut M."/>
            <person name="Henrissat B."/>
            <person name="Grigoriev I.V."/>
            <person name="Spatafora J.W."/>
            <person name="Aime M.C."/>
        </authorList>
    </citation>
    <scope>NUCLEOTIDE SEQUENCE [LARGE SCALE GENOMIC DNA]</scope>
    <source>
        <strain evidence="3 4">MCA 3645</strain>
    </source>
</reference>
<sequence>MMNLIAWWRPRGLVTCIVLFGLLCMAAALSPPVDDPNQVLNNPAGGPRALRETGSGSVPRPRRPHVIVYRVPAIGKEGLKALVGSASRIEKGTIVSTALLRTSGTYVRHERAAASDAQFFYLGGLPEVQRPKLVFASFMIDGILNPLAAHLTKRPTSAQIVTMIWEYRPGQATPIAVGARLIQPTMPPEDFFFRVLRNHRHFLLSDLLQLRTDVPALSVLNQLHGLGRSPPVL</sequence>
<feature type="signal peptide" evidence="2">
    <location>
        <begin position="1"/>
        <end position="28"/>
    </location>
</feature>
<evidence type="ECO:0000256" key="2">
    <source>
        <dbReference type="SAM" id="SignalP"/>
    </source>
</evidence>
<dbReference type="InParanoid" id="A0A317Y1G1"/>
<name>A0A317Y1G1_9BASI</name>
<dbReference type="Proteomes" id="UP000246740">
    <property type="component" value="Unassembled WGS sequence"/>
</dbReference>
<evidence type="ECO:0000313" key="4">
    <source>
        <dbReference type="Proteomes" id="UP000246740"/>
    </source>
</evidence>
<organism evidence="3 4">
    <name type="scientific">Testicularia cyperi</name>
    <dbReference type="NCBI Taxonomy" id="1882483"/>
    <lineage>
        <taxon>Eukaryota</taxon>
        <taxon>Fungi</taxon>
        <taxon>Dikarya</taxon>
        <taxon>Basidiomycota</taxon>
        <taxon>Ustilaginomycotina</taxon>
        <taxon>Ustilaginomycetes</taxon>
        <taxon>Ustilaginales</taxon>
        <taxon>Anthracoideaceae</taxon>
        <taxon>Testicularia</taxon>
    </lineage>
</organism>
<evidence type="ECO:0000256" key="1">
    <source>
        <dbReference type="SAM" id="MobiDB-lite"/>
    </source>
</evidence>
<dbReference type="EMBL" id="KZ819188">
    <property type="protein sequence ID" value="PWZ03459.1"/>
    <property type="molecule type" value="Genomic_DNA"/>
</dbReference>
<dbReference type="AlphaFoldDB" id="A0A317Y1G1"/>
<accession>A0A317Y1G1</accession>
<gene>
    <name evidence="3" type="ORF">BCV70DRAFT_204227</name>
</gene>
<keyword evidence="2" id="KW-0732">Signal</keyword>
<evidence type="ECO:0000313" key="3">
    <source>
        <dbReference type="EMBL" id="PWZ03459.1"/>
    </source>
</evidence>
<feature type="chain" id="PRO_5016384811" evidence="2">
    <location>
        <begin position="29"/>
        <end position="233"/>
    </location>
</feature>
<protein>
    <submittedName>
        <fullName evidence="3">Uncharacterized protein</fullName>
    </submittedName>
</protein>
<proteinExistence type="predicted"/>
<feature type="region of interest" description="Disordered" evidence="1">
    <location>
        <begin position="38"/>
        <end position="62"/>
    </location>
</feature>
<keyword evidence="4" id="KW-1185">Reference proteome</keyword>